<keyword evidence="4" id="KW-1185">Reference proteome</keyword>
<dbReference type="Pfam" id="PF26608">
    <property type="entry name" value="DUF8190"/>
    <property type="match status" value="1"/>
</dbReference>
<reference evidence="4" key="2">
    <citation type="submission" date="2015-01" db="EMBL/GenBank/DDBJ databases">
        <title>Evolutionary Origins and Diversification of the Mycorrhizal Mutualists.</title>
        <authorList>
            <consortium name="DOE Joint Genome Institute"/>
            <consortium name="Mycorrhizal Genomics Consortium"/>
            <person name="Kohler A."/>
            <person name="Kuo A."/>
            <person name="Nagy L.G."/>
            <person name="Floudas D."/>
            <person name="Copeland A."/>
            <person name="Barry K.W."/>
            <person name="Cichocki N."/>
            <person name="Veneault-Fourrey C."/>
            <person name="LaButti K."/>
            <person name="Lindquist E.A."/>
            <person name="Lipzen A."/>
            <person name="Lundell T."/>
            <person name="Morin E."/>
            <person name="Murat C."/>
            <person name="Riley R."/>
            <person name="Ohm R."/>
            <person name="Sun H."/>
            <person name="Tunlid A."/>
            <person name="Henrissat B."/>
            <person name="Grigoriev I.V."/>
            <person name="Hibbett D.S."/>
            <person name="Martin F."/>
        </authorList>
    </citation>
    <scope>NUCLEOTIDE SEQUENCE [LARGE SCALE GENOMIC DNA]</scope>
    <source>
        <strain evidence="4">Foug A</strain>
    </source>
</reference>
<feature type="region of interest" description="Disordered" evidence="1">
    <location>
        <begin position="1"/>
        <end position="31"/>
    </location>
</feature>
<gene>
    <name evidence="3" type="ORF">SCLCIDRAFT_22605</name>
</gene>
<dbReference type="EMBL" id="KN822021">
    <property type="protein sequence ID" value="KIM65728.1"/>
    <property type="molecule type" value="Genomic_DNA"/>
</dbReference>
<reference evidence="3 4" key="1">
    <citation type="submission" date="2014-04" db="EMBL/GenBank/DDBJ databases">
        <authorList>
            <consortium name="DOE Joint Genome Institute"/>
            <person name="Kuo A."/>
            <person name="Kohler A."/>
            <person name="Nagy L.G."/>
            <person name="Floudas D."/>
            <person name="Copeland A."/>
            <person name="Barry K.W."/>
            <person name="Cichocki N."/>
            <person name="Veneault-Fourrey C."/>
            <person name="LaButti K."/>
            <person name="Lindquist E.A."/>
            <person name="Lipzen A."/>
            <person name="Lundell T."/>
            <person name="Morin E."/>
            <person name="Murat C."/>
            <person name="Sun H."/>
            <person name="Tunlid A."/>
            <person name="Henrissat B."/>
            <person name="Grigoriev I.V."/>
            <person name="Hibbett D.S."/>
            <person name="Martin F."/>
            <person name="Nordberg H.P."/>
            <person name="Cantor M.N."/>
            <person name="Hua S.X."/>
        </authorList>
    </citation>
    <scope>NUCLEOTIDE SEQUENCE [LARGE SCALE GENOMIC DNA]</scope>
    <source>
        <strain evidence="3 4">Foug A</strain>
    </source>
</reference>
<dbReference type="STRING" id="1036808.A0A0C2ZW81"/>
<dbReference type="OrthoDB" id="2736611at2759"/>
<evidence type="ECO:0000259" key="2">
    <source>
        <dbReference type="Pfam" id="PF26608"/>
    </source>
</evidence>
<accession>A0A0C2ZW81</accession>
<protein>
    <recommendedName>
        <fullName evidence="2">DUF8190 domain-containing protein</fullName>
    </recommendedName>
</protein>
<dbReference type="InParanoid" id="A0A0C2ZW81"/>
<dbReference type="InterPro" id="IPR058503">
    <property type="entry name" value="DUF8190"/>
</dbReference>
<evidence type="ECO:0000313" key="3">
    <source>
        <dbReference type="EMBL" id="KIM65728.1"/>
    </source>
</evidence>
<proteinExistence type="predicted"/>
<name>A0A0C2ZW81_9AGAM</name>
<organism evidence="3 4">
    <name type="scientific">Scleroderma citrinum Foug A</name>
    <dbReference type="NCBI Taxonomy" id="1036808"/>
    <lineage>
        <taxon>Eukaryota</taxon>
        <taxon>Fungi</taxon>
        <taxon>Dikarya</taxon>
        <taxon>Basidiomycota</taxon>
        <taxon>Agaricomycotina</taxon>
        <taxon>Agaricomycetes</taxon>
        <taxon>Agaricomycetidae</taxon>
        <taxon>Boletales</taxon>
        <taxon>Sclerodermatineae</taxon>
        <taxon>Sclerodermataceae</taxon>
        <taxon>Scleroderma</taxon>
    </lineage>
</organism>
<evidence type="ECO:0000256" key="1">
    <source>
        <dbReference type="SAM" id="MobiDB-lite"/>
    </source>
</evidence>
<evidence type="ECO:0000313" key="4">
    <source>
        <dbReference type="Proteomes" id="UP000053989"/>
    </source>
</evidence>
<dbReference type="HOGENOM" id="CLU_978475_0_0_1"/>
<dbReference type="AlphaFoldDB" id="A0A0C2ZW81"/>
<feature type="domain" description="DUF8190" evidence="2">
    <location>
        <begin position="149"/>
        <end position="244"/>
    </location>
</feature>
<feature type="compositionally biased region" description="Basic and acidic residues" evidence="1">
    <location>
        <begin position="22"/>
        <end position="31"/>
    </location>
</feature>
<dbReference type="Proteomes" id="UP000053989">
    <property type="component" value="Unassembled WGS sequence"/>
</dbReference>
<sequence>MSDSESDVERHDEIHDDLDETDGARVDEGDHDAPFDIGELPQQHDVLLALYRCDPPCQKEYIQQFKSVEVKTVSLRKLCDLHNSGNANAAIALLRKCHQLKVDTAYMVEKGDANLASQVGPHYLDYMLYVGSRCGLDAALPNVNVNHNWTVKLQLSTRLRLWPDKNISALPFHPQGRMMSIGTRLDEQLWLAMAPNTYFEENHPDNSRDRLPVLDALSSSLSPRHNLMLIMFIAHVLESMRVTDRFSFSFSYLICD</sequence>